<proteinExistence type="predicted"/>
<dbReference type="EMBL" id="JACVVK020000096">
    <property type="protein sequence ID" value="KAK7493100.1"/>
    <property type="molecule type" value="Genomic_DNA"/>
</dbReference>
<keyword evidence="2" id="KW-1185">Reference proteome</keyword>
<organism evidence="1 2">
    <name type="scientific">Batillaria attramentaria</name>
    <dbReference type="NCBI Taxonomy" id="370345"/>
    <lineage>
        <taxon>Eukaryota</taxon>
        <taxon>Metazoa</taxon>
        <taxon>Spiralia</taxon>
        <taxon>Lophotrochozoa</taxon>
        <taxon>Mollusca</taxon>
        <taxon>Gastropoda</taxon>
        <taxon>Caenogastropoda</taxon>
        <taxon>Sorbeoconcha</taxon>
        <taxon>Cerithioidea</taxon>
        <taxon>Batillariidae</taxon>
        <taxon>Batillaria</taxon>
    </lineage>
</organism>
<dbReference type="AlphaFoldDB" id="A0ABD0L0X1"/>
<evidence type="ECO:0000313" key="2">
    <source>
        <dbReference type="Proteomes" id="UP001519460"/>
    </source>
</evidence>
<dbReference type="Proteomes" id="UP001519460">
    <property type="component" value="Unassembled WGS sequence"/>
</dbReference>
<gene>
    <name evidence="1" type="ORF">BaRGS_00015621</name>
</gene>
<sequence>MNRTSKRTPPRSLIMHVQCVPMWRATTEIAAPSVSYFRRCLLRSKLFSHSVLWARGTSSCLLRSRLRGAVSCSHTLSFGPPALVSVCSAPDSGAQEAVLSLCPLGPRH</sequence>
<name>A0ABD0L0X1_9CAEN</name>
<protein>
    <submittedName>
        <fullName evidence="1">Uncharacterized protein</fullName>
    </submittedName>
</protein>
<evidence type="ECO:0000313" key="1">
    <source>
        <dbReference type="EMBL" id="KAK7493100.1"/>
    </source>
</evidence>
<reference evidence="1 2" key="1">
    <citation type="journal article" date="2023" name="Sci. Data">
        <title>Genome assembly of the Korean intertidal mud-creeper Batillaria attramentaria.</title>
        <authorList>
            <person name="Patra A.K."/>
            <person name="Ho P.T."/>
            <person name="Jun S."/>
            <person name="Lee S.J."/>
            <person name="Kim Y."/>
            <person name="Won Y.J."/>
        </authorList>
    </citation>
    <scope>NUCLEOTIDE SEQUENCE [LARGE SCALE GENOMIC DNA]</scope>
    <source>
        <strain evidence="1">Wonlab-2016</strain>
    </source>
</reference>
<comment type="caution">
    <text evidence="1">The sequence shown here is derived from an EMBL/GenBank/DDBJ whole genome shotgun (WGS) entry which is preliminary data.</text>
</comment>
<accession>A0ABD0L0X1</accession>